<keyword evidence="3" id="KW-1185">Reference proteome</keyword>
<feature type="signal peptide" evidence="1">
    <location>
        <begin position="1"/>
        <end position="19"/>
    </location>
</feature>
<dbReference type="EMBL" id="UYRV01018431">
    <property type="protein sequence ID" value="VDK64675.1"/>
    <property type="molecule type" value="Genomic_DNA"/>
</dbReference>
<name>A0A3P6SCB8_CYLGO</name>
<gene>
    <name evidence="2" type="ORF">CGOC_LOCUS5906</name>
</gene>
<keyword evidence="1" id="KW-0732">Signal</keyword>
<sequence length="72" mass="8291">MKYLLLAVGIFALSNISFAEEVEETLDKEQEAEDKKVISLLEKQNKAEDEETKDETRVKRAARRGVYIIFSL</sequence>
<dbReference type="OrthoDB" id="10494099at2759"/>
<reference evidence="2 3" key="1">
    <citation type="submission" date="2018-11" db="EMBL/GenBank/DDBJ databases">
        <authorList>
            <consortium name="Pathogen Informatics"/>
        </authorList>
    </citation>
    <scope>NUCLEOTIDE SEQUENCE [LARGE SCALE GENOMIC DNA]</scope>
</reference>
<feature type="chain" id="PRO_5018285439" evidence="1">
    <location>
        <begin position="20"/>
        <end position="72"/>
    </location>
</feature>
<dbReference type="Proteomes" id="UP000271889">
    <property type="component" value="Unassembled WGS sequence"/>
</dbReference>
<dbReference type="AlphaFoldDB" id="A0A3P6SCB8"/>
<evidence type="ECO:0000256" key="1">
    <source>
        <dbReference type="SAM" id="SignalP"/>
    </source>
</evidence>
<protein>
    <submittedName>
        <fullName evidence="2">Uncharacterized protein</fullName>
    </submittedName>
</protein>
<accession>A0A3P6SCB8</accession>
<evidence type="ECO:0000313" key="2">
    <source>
        <dbReference type="EMBL" id="VDK64675.1"/>
    </source>
</evidence>
<evidence type="ECO:0000313" key="3">
    <source>
        <dbReference type="Proteomes" id="UP000271889"/>
    </source>
</evidence>
<proteinExistence type="predicted"/>
<organism evidence="2 3">
    <name type="scientific">Cylicostephanus goldi</name>
    <name type="common">Nematode worm</name>
    <dbReference type="NCBI Taxonomy" id="71465"/>
    <lineage>
        <taxon>Eukaryota</taxon>
        <taxon>Metazoa</taxon>
        <taxon>Ecdysozoa</taxon>
        <taxon>Nematoda</taxon>
        <taxon>Chromadorea</taxon>
        <taxon>Rhabditida</taxon>
        <taxon>Rhabditina</taxon>
        <taxon>Rhabditomorpha</taxon>
        <taxon>Strongyloidea</taxon>
        <taxon>Strongylidae</taxon>
        <taxon>Cylicostephanus</taxon>
    </lineage>
</organism>